<feature type="transmembrane region" description="Helical" evidence="9">
    <location>
        <begin position="53"/>
        <end position="72"/>
    </location>
</feature>
<dbReference type="PIRSF" id="PIRSF016661">
    <property type="entry name" value="BioY"/>
    <property type="match status" value="1"/>
</dbReference>
<keyword evidence="6 9" id="KW-1133">Transmembrane helix</keyword>
<keyword evidence="5 9" id="KW-0812">Transmembrane</keyword>
<dbReference type="GO" id="GO:0015225">
    <property type="term" value="F:biotin transmembrane transporter activity"/>
    <property type="evidence" value="ECO:0007669"/>
    <property type="project" value="UniProtKB-UniRule"/>
</dbReference>
<reference evidence="10 11" key="1">
    <citation type="submission" date="2020-04" db="EMBL/GenBank/DDBJ databases">
        <title>MicrobeNet Type strains.</title>
        <authorList>
            <person name="Nicholson A.C."/>
        </authorList>
    </citation>
    <scope>NUCLEOTIDE SEQUENCE [LARGE SCALE GENOMIC DNA]</scope>
    <source>
        <strain evidence="10 11">DSM 22768</strain>
    </source>
</reference>
<evidence type="ECO:0000313" key="11">
    <source>
        <dbReference type="Proteomes" id="UP000532121"/>
    </source>
</evidence>
<feature type="transmembrane region" description="Helical" evidence="9">
    <location>
        <begin position="115"/>
        <end position="136"/>
    </location>
</feature>
<gene>
    <name evidence="10" type="ORF">HHO37_07270</name>
</gene>
<evidence type="ECO:0000256" key="7">
    <source>
        <dbReference type="ARBA" id="ARBA00023136"/>
    </source>
</evidence>
<dbReference type="PANTHER" id="PTHR34295:SF4">
    <property type="entry name" value="BIOTIN TRANSPORTER BIOY-RELATED"/>
    <property type="match status" value="1"/>
</dbReference>
<dbReference type="PANTHER" id="PTHR34295">
    <property type="entry name" value="BIOTIN TRANSPORTER BIOY"/>
    <property type="match status" value="1"/>
</dbReference>
<name>A0A7X9QGG5_STRRT</name>
<accession>A0A7X9QGG5</accession>
<dbReference type="RefSeq" id="WP_193523714.1">
    <property type="nucleotide sequence ID" value="NZ_JABASA010000014.1"/>
</dbReference>
<feature type="transmembrane region" description="Helical" evidence="9">
    <location>
        <begin position="142"/>
        <end position="166"/>
    </location>
</feature>
<protein>
    <recommendedName>
        <fullName evidence="8">Biotin transporter</fullName>
    </recommendedName>
</protein>
<comment type="subcellular location">
    <subcellularLocation>
        <location evidence="1 8">Cell membrane</location>
        <topology evidence="1 8">Multi-pass membrane protein</topology>
    </subcellularLocation>
</comment>
<feature type="transmembrane region" description="Helical" evidence="9">
    <location>
        <begin position="6"/>
        <end position="32"/>
    </location>
</feature>
<comment type="caution">
    <text evidence="10">The sequence shown here is derived from an EMBL/GenBank/DDBJ whole genome shotgun (WGS) entry which is preliminary data.</text>
</comment>
<evidence type="ECO:0000256" key="3">
    <source>
        <dbReference type="ARBA" id="ARBA00022448"/>
    </source>
</evidence>
<comment type="similarity">
    <text evidence="2 8">Belongs to the BioY family.</text>
</comment>
<evidence type="ECO:0000256" key="6">
    <source>
        <dbReference type="ARBA" id="ARBA00022989"/>
    </source>
</evidence>
<evidence type="ECO:0000256" key="2">
    <source>
        <dbReference type="ARBA" id="ARBA00010692"/>
    </source>
</evidence>
<keyword evidence="7 8" id="KW-0472">Membrane</keyword>
<evidence type="ECO:0000256" key="8">
    <source>
        <dbReference type="PIRNR" id="PIRNR016661"/>
    </source>
</evidence>
<evidence type="ECO:0000256" key="4">
    <source>
        <dbReference type="ARBA" id="ARBA00022475"/>
    </source>
</evidence>
<dbReference type="InterPro" id="IPR003784">
    <property type="entry name" value="BioY"/>
</dbReference>
<evidence type="ECO:0000256" key="1">
    <source>
        <dbReference type="ARBA" id="ARBA00004651"/>
    </source>
</evidence>
<evidence type="ECO:0000256" key="9">
    <source>
        <dbReference type="SAM" id="Phobius"/>
    </source>
</evidence>
<feature type="transmembrane region" description="Helical" evidence="9">
    <location>
        <begin position="78"/>
        <end position="103"/>
    </location>
</feature>
<dbReference type="GO" id="GO:0005886">
    <property type="term" value="C:plasma membrane"/>
    <property type="evidence" value="ECO:0007669"/>
    <property type="project" value="UniProtKB-SubCell"/>
</dbReference>
<keyword evidence="4 8" id="KW-1003">Cell membrane</keyword>
<evidence type="ECO:0000313" key="10">
    <source>
        <dbReference type="EMBL" id="NMD49463.1"/>
    </source>
</evidence>
<dbReference type="Pfam" id="PF02632">
    <property type="entry name" value="BioY"/>
    <property type="match status" value="1"/>
</dbReference>
<keyword evidence="3 8" id="KW-0813">Transport</keyword>
<proteinExistence type="inferred from homology"/>
<dbReference type="AlphaFoldDB" id="A0A7X9QGG5"/>
<dbReference type="Proteomes" id="UP000532121">
    <property type="component" value="Unassembled WGS sequence"/>
</dbReference>
<dbReference type="Gene3D" id="1.10.1760.20">
    <property type="match status" value="1"/>
</dbReference>
<evidence type="ECO:0000256" key="5">
    <source>
        <dbReference type="ARBA" id="ARBA00022692"/>
    </source>
</evidence>
<dbReference type="EMBL" id="JABASA010000014">
    <property type="protein sequence ID" value="NMD49463.1"/>
    <property type="molecule type" value="Genomic_DNA"/>
</dbReference>
<organism evidence="10 11">
    <name type="scientific">Streptococcus ratti</name>
    <dbReference type="NCBI Taxonomy" id="1341"/>
    <lineage>
        <taxon>Bacteria</taxon>
        <taxon>Bacillati</taxon>
        <taxon>Bacillota</taxon>
        <taxon>Bacilli</taxon>
        <taxon>Lactobacillales</taxon>
        <taxon>Streptococcaceae</taxon>
        <taxon>Streptococcus</taxon>
    </lineage>
</organism>
<sequence>MKTKTIALMAMMIAFIIVLGFIPGIPLGFIPVPIILQNMGIMLAGALLGSKRGFLCVAIFLVMAALGLPVLSGGHGNITVFMGPTAGYLFSYPFAAFLVGLVTEKCDKANAFLEFLLIWLAGALFIDVVGAVGLTIQSHMPLHQALMASLVFIPGDTIKVLIVTLIHRRFKNSSFFQA</sequence>